<gene>
    <name evidence="16" type="ORF">SAMN05444007_105102</name>
</gene>
<keyword evidence="12 13" id="KW-0472">Membrane</keyword>
<dbReference type="InterPro" id="IPR051817">
    <property type="entry name" value="FDH_cytochrome_b556_subunit"/>
</dbReference>
<dbReference type="STRING" id="1227549.SAMN05444007_105102"/>
<dbReference type="InterPro" id="IPR006471">
    <property type="entry name" value="Formate_DH_gsu"/>
</dbReference>
<feature type="transmembrane region" description="Helical" evidence="13">
    <location>
        <begin position="129"/>
        <end position="147"/>
    </location>
</feature>
<dbReference type="Gene3D" id="1.20.950.20">
    <property type="entry name" value="Transmembrane di-heme cytochromes, Chain C"/>
    <property type="match status" value="1"/>
</dbReference>
<comment type="subcellular location">
    <subcellularLocation>
        <location evidence="2">Cell membrane</location>
        <topology evidence="2">Multi-pass membrane protein</topology>
    </subcellularLocation>
</comment>
<reference evidence="16 17" key="1">
    <citation type="submission" date="2016-10" db="EMBL/GenBank/DDBJ databases">
        <authorList>
            <person name="de Groot N.N."/>
        </authorList>
    </citation>
    <scope>NUCLEOTIDE SEQUENCE [LARGE SCALE GENOMIC DNA]</scope>
    <source>
        <strain evidence="16 17">DSM 29340</strain>
    </source>
</reference>
<evidence type="ECO:0000256" key="14">
    <source>
        <dbReference type="SAM" id="SignalP"/>
    </source>
</evidence>
<keyword evidence="9" id="KW-0249">Electron transport</keyword>
<dbReference type="GO" id="GO:0009061">
    <property type="term" value="P:anaerobic respiration"/>
    <property type="evidence" value="ECO:0007669"/>
    <property type="project" value="TreeGrafter"/>
</dbReference>
<dbReference type="GO" id="GO:0008863">
    <property type="term" value="F:formate dehydrogenase (NAD+) activity"/>
    <property type="evidence" value="ECO:0007669"/>
    <property type="project" value="InterPro"/>
</dbReference>
<feature type="domain" description="Cytochrome b561 bacterial/Ni-hydrogenase" evidence="15">
    <location>
        <begin position="164"/>
        <end position="367"/>
    </location>
</feature>
<evidence type="ECO:0000256" key="12">
    <source>
        <dbReference type="ARBA" id="ARBA00023136"/>
    </source>
</evidence>
<evidence type="ECO:0000256" key="11">
    <source>
        <dbReference type="ARBA" id="ARBA00023004"/>
    </source>
</evidence>
<feature type="transmembrane region" description="Helical" evidence="13">
    <location>
        <begin position="273"/>
        <end position="294"/>
    </location>
</feature>
<dbReference type="GO" id="GO:0005886">
    <property type="term" value="C:plasma membrane"/>
    <property type="evidence" value="ECO:0007669"/>
    <property type="project" value="UniProtKB-SubCell"/>
</dbReference>
<keyword evidence="11" id="KW-0408">Iron</keyword>
<evidence type="ECO:0000256" key="5">
    <source>
        <dbReference type="ARBA" id="ARBA00022475"/>
    </source>
</evidence>
<dbReference type="Pfam" id="PF01292">
    <property type="entry name" value="Ni_hydr_CYTB"/>
    <property type="match status" value="1"/>
</dbReference>
<evidence type="ECO:0000256" key="13">
    <source>
        <dbReference type="SAM" id="Phobius"/>
    </source>
</evidence>
<dbReference type="OrthoDB" id="9790598at2"/>
<comment type="cofactor">
    <cofactor evidence="1">
        <name>heme</name>
        <dbReference type="ChEBI" id="CHEBI:30413"/>
    </cofactor>
</comment>
<evidence type="ECO:0000256" key="2">
    <source>
        <dbReference type="ARBA" id="ARBA00004651"/>
    </source>
</evidence>
<evidence type="ECO:0000256" key="4">
    <source>
        <dbReference type="ARBA" id="ARBA00022448"/>
    </source>
</evidence>
<protein>
    <submittedName>
        <fullName evidence="16">Formate dehydrogenase gamma subunit</fullName>
    </submittedName>
</protein>
<dbReference type="GO" id="GO:0015944">
    <property type="term" value="P:formate oxidation"/>
    <property type="evidence" value="ECO:0007669"/>
    <property type="project" value="TreeGrafter"/>
</dbReference>
<keyword evidence="7 13" id="KW-0812">Transmembrane</keyword>
<keyword evidence="17" id="KW-1185">Reference proteome</keyword>
<evidence type="ECO:0000313" key="16">
    <source>
        <dbReference type="EMBL" id="SEJ51418.1"/>
    </source>
</evidence>
<dbReference type="InterPro" id="IPR016174">
    <property type="entry name" value="Di-haem_cyt_TM"/>
</dbReference>
<keyword evidence="5" id="KW-1003">Cell membrane</keyword>
<dbReference type="EMBL" id="FNYD01000005">
    <property type="protein sequence ID" value="SEJ51418.1"/>
    <property type="molecule type" value="Genomic_DNA"/>
</dbReference>
<evidence type="ECO:0000256" key="6">
    <source>
        <dbReference type="ARBA" id="ARBA00022617"/>
    </source>
</evidence>
<comment type="similarity">
    <text evidence="3">Belongs to the formate dehydrogenase gamma subunit family.</text>
</comment>
<dbReference type="InterPro" id="IPR011577">
    <property type="entry name" value="Cyt_b561_bac/Ni-Hgenase"/>
</dbReference>
<feature type="transmembrane region" description="Helical" evidence="13">
    <location>
        <begin position="220"/>
        <end position="237"/>
    </location>
</feature>
<evidence type="ECO:0000256" key="8">
    <source>
        <dbReference type="ARBA" id="ARBA00022723"/>
    </source>
</evidence>
<evidence type="ECO:0000256" key="7">
    <source>
        <dbReference type="ARBA" id="ARBA00022692"/>
    </source>
</evidence>
<evidence type="ECO:0000256" key="10">
    <source>
        <dbReference type="ARBA" id="ARBA00022989"/>
    </source>
</evidence>
<dbReference type="GO" id="GO:0009055">
    <property type="term" value="F:electron transfer activity"/>
    <property type="evidence" value="ECO:0007669"/>
    <property type="project" value="InterPro"/>
</dbReference>
<accession>A0A1H6ZDK3</accession>
<keyword evidence="10 13" id="KW-1133">Transmembrane helix</keyword>
<keyword evidence="8" id="KW-0479">Metal-binding</keyword>
<name>A0A1H6ZDK3_9RHOB</name>
<evidence type="ECO:0000256" key="9">
    <source>
        <dbReference type="ARBA" id="ARBA00022982"/>
    </source>
</evidence>
<dbReference type="PANTHER" id="PTHR30074">
    <property type="entry name" value="FORMATE DEHYDROGENASE, NITRATE-INDUCIBLE, CYTOCHROME B556 FDN SUBUNIT"/>
    <property type="match status" value="1"/>
</dbReference>
<keyword evidence="14" id="KW-0732">Signal</keyword>
<evidence type="ECO:0000256" key="1">
    <source>
        <dbReference type="ARBA" id="ARBA00001971"/>
    </source>
</evidence>
<sequence>MFRLLFTITLVLGLASAATAQEADAPDTAESAPRAQTGGATTLEDILARQRGETVDNSYRSSNTGAGNVEALIGQLRSQGTASNSDIYRSLRFGSADVNVSSRGPADGVLIQDDGMWWLQFRTGPLRDYGTYALAGMLFILALFYVIRGRIRIDGERTGRTVTRFRGFERFGHWLFGVSFLVLGATGLISLYGRDFLIPLVGKNTFATLALASKWLHNNLAWAFMLGLVIIIVNWVAHNIPNRHDLVWLAKAGGLFSKHSHPPARKFNAGQKIIFWACVLLGISISLSGLSLLFPFELPMFAKTFALANETGLPQAMGLNLPEEMSPHQEMQYAQMWHVIVAYAFLAIILAHIYLGSLGMEGAFDAMGSGEVEEQWAREHHSLWLDEVKQAEAAQEGDKSPSPAE</sequence>
<evidence type="ECO:0000256" key="3">
    <source>
        <dbReference type="ARBA" id="ARBA00010747"/>
    </source>
</evidence>
<evidence type="ECO:0000313" key="17">
    <source>
        <dbReference type="Proteomes" id="UP000199379"/>
    </source>
</evidence>
<feature type="chain" id="PRO_5011553690" evidence="14">
    <location>
        <begin position="21"/>
        <end position="405"/>
    </location>
</feature>
<keyword evidence="4" id="KW-0813">Transport</keyword>
<evidence type="ECO:0000259" key="15">
    <source>
        <dbReference type="Pfam" id="PF01292"/>
    </source>
</evidence>
<feature type="transmembrane region" description="Helical" evidence="13">
    <location>
        <begin position="335"/>
        <end position="355"/>
    </location>
</feature>
<dbReference type="GO" id="GO:0009326">
    <property type="term" value="C:formate dehydrogenase complex"/>
    <property type="evidence" value="ECO:0007669"/>
    <property type="project" value="InterPro"/>
</dbReference>
<dbReference type="GO" id="GO:0046872">
    <property type="term" value="F:metal ion binding"/>
    <property type="evidence" value="ECO:0007669"/>
    <property type="project" value="UniProtKB-KW"/>
</dbReference>
<dbReference type="GO" id="GO:0022904">
    <property type="term" value="P:respiratory electron transport chain"/>
    <property type="evidence" value="ECO:0007669"/>
    <property type="project" value="InterPro"/>
</dbReference>
<proteinExistence type="inferred from homology"/>
<dbReference type="AlphaFoldDB" id="A0A1H6ZDK3"/>
<feature type="transmembrane region" description="Helical" evidence="13">
    <location>
        <begin position="174"/>
        <end position="193"/>
    </location>
</feature>
<dbReference type="GO" id="GO:0036397">
    <property type="term" value="F:formate dehydrogenase (quinone) activity"/>
    <property type="evidence" value="ECO:0007669"/>
    <property type="project" value="TreeGrafter"/>
</dbReference>
<organism evidence="16 17">
    <name type="scientific">Cribrihabitans marinus</name>
    <dbReference type="NCBI Taxonomy" id="1227549"/>
    <lineage>
        <taxon>Bacteria</taxon>
        <taxon>Pseudomonadati</taxon>
        <taxon>Pseudomonadota</taxon>
        <taxon>Alphaproteobacteria</taxon>
        <taxon>Rhodobacterales</taxon>
        <taxon>Paracoccaceae</taxon>
        <taxon>Cribrihabitans</taxon>
    </lineage>
</organism>
<dbReference type="SUPFAM" id="SSF81342">
    <property type="entry name" value="Transmembrane di-heme cytochromes"/>
    <property type="match status" value="1"/>
</dbReference>
<dbReference type="PANTHER" id="PTHR30074:SF6">
    <property type="entry name" value="FORMATE DEHYDROGENASE GAMMA SUBUNIT"/>
    <property type="match status" value="1"/>
</dbReference>
<dbReference type="RefSeq" id="WP_092365867.1">
    <property type="nucleotide sequence ID" value="NZ_BMGV01000005.1"/>
</dbReference>
<feature type="signal peptide" evidence="14">
    <location>
        <begin position="1"/>
        <end position="20"/>
    </location>
</feature>
<keyword evidence="6" id="KW-0349">Heme</keyword>
<dbReference type="Proteomes" id="UP000199379">
    <property type="component" value="Unassembled WGS sequence"/>
</dbReference>
<dbReference type="NCBIfam" id="TIGR01583">
    <property type="entry name" value="formate-DH-gamm"/>
    <property type="match status" value="1"/>
</dbReference>